<keyword evidence="8 9" id="KW-0961">Cell wall biogenesis/degradation</keyword>
<dbReference type="RefSeq" id="WP_188174902.1">
    <property type="nucleotide sequence ID" value="NZ_JACVVD010000004.1"/>
</dbReference>
<dbReference type="GO" id="GO:0016757">
    <property type="term" value="F:glycosyltransferase activity"/>
    <property type="evidence" value="ECO:0007669"/>
    <property type="project" value="UniProtKB-KW"/>
</dbReference>
<evidence type="ECO:0000256" key="5">
    <source>
        <dbReference type="ARBA" id="ARBA00022801"/>
    </source>
</evidence>
<comment type="similarity">
    <text evidence="2">Belongs to the YkuD family.</text>
</comment>
<evidence type="ECO:0000256" key="4">
    <source>
        <dbReference type="ARBA" id="ARBA00022679"/>
    </source>
</evidence>
<dbReference type="InterPro" id="IPR038063">
    <property type="entry name" value="Transpep_catalytic_dom"/>
</dbReference>
<keyword evidence="14" id="KW-1185">Reference proteome</keyword>
<evidence type="ECO:0000259" key="12">
    <source>
        <dbReference type="PROSITE" id="PS52029"/>
    </source>
</evidence>
<keyword evidence="7 9" id="KW-0573">Peptidoglycan synthesis</keyword>
<feature type="active site" description="Proton donor/acceptor" evidence="9">
    <location>
        <position position="423"/>
    </location>
</feature>
<evidence type="ECO:0000256" key="11">
    <source>
        <dbReference type="SAM" id="Phobius"/>
    </source>
</evidence>
<feature type="region of interest" description="Disordered" evidence="10">
    <location>
        <begin position="465"/>
        <end position="510"/>
    </location>
</feature>
<evidence type="ECO:0000256" key="9">
    <source>
        <dbReference type="PROSITE-ProRule" id="PRU01373"/>
    </source>
</evidence>
<dbReference type="SUPFAM" id="SSF141523">
    <property type="entry name" value="L,D-transpeptidase catalytic domain-like"/>
    <property type="match status" value="1"/>
</dbReference>
<dbReference type="PROSITE" id="PS52029">
    <property type="entry name" value="LD_TPASE"/>
    <property type="match status" value="1"/>
</dbReference>
<sequence length="510" mass="55803">MKEKFRNDQLERFFQYNPIEDPLYLKKYVKEHPDHKMAWYLLGREYAAQGKEGKAAYCFAQSGEIYEAFERQKIVVDGPLRSLHSEALIKEAGALQGNKPKRKSKLIMLLAMLVFISIPASIDIAKDKISLSAKSTASAPSTPTNVISSVTLQEESSKPRLHFSEGDWGVMLQRLLSASGGAAGDSVIMDAPKSGDGNWIQWNKAVRPLIAIEYQSVGGNTAALKYYNSEICACQAADSSSLVPAIDSWMQDREQAIVLQSAVQAYQQKTGVLPNEVELLLKPYPDNHLPGISPEMKSIFPQIIEKLQGQSLSGTIVGTKNASDVNNQKLSSAGQDTSVKFQAKASTDPFRKPLEIVIDTEKHQLALVSGSYIIRSYPVGLGGEKTPQGEFMISEKVRNPNGKSTGEFGSRGMTLSDTLYAIHGTNKPSSIGKDESHGCVRMLQADVEELYDMVPMQTKVTIVRGVLPEPNGEGKEGSGNGAGKGNPSRAFKLPLQTDDSNPKKTYKWLD</sequence>
<dbReference type="GO" id="GO:0071972">
    <property type="term" value="F:peptidoglycan L,D-transpeptidase activity"/>
    <property type="evidence" value="ECO:0007669"/>
    <property type="project" value="TreeGrafter"/>
</dbReference>
<comment type="pathway">
    <text evidence="1 9">Cell wall biogenesis; peptidoglycan biosynthesis.</text>
</comment>
<evidence type="ECO:0000256" key="1">
    <source>
        <dbReference type="ARBA" id="ARBA00004752"/>
    </source>
</evidence>
<feature type="domain" description="L,D-TPase catalytic" evidence="12">
    <location>
        <begin position="354"/>
        <end position="463"/>
    </location>
</feature>
<dbReference type="Pfam" id="PF03734">
    <property type="entry name" value="YkuD"/>
    <property type="match status" value="1"/>
</dbReference>
<evidence type="ECO:0000313" key="14">
    <source>
        <dbReference type="Proteomes" id="UP000650466"/>
    </source>
</evidence>
<comment type="caution">
    <text evidence="13">The sequence shown here is derived from an EMBL/GenBank/DDBJ whole genome shotgun (WGS) entry which is preliminary data.</text>
</comment>
<keyword evidence="11" id="KW-0812">Transmembrane</keyword>
<dbReference type="AlphaFoldDB" id="A0A926KQJ4"/>
<protein>
    <submittedName>
        <fullName evidence="13">L,D-transpeptidase</fullName>
    </submittedName>
</protein>
<dbReference type="InterPro" id="IPR005490">
    <property type="entry name" value="LD_TPept_cat_dom"/>
</dbReference>
<dbReference type="GO" id="GO:0005576">
    <property type="term" value="C:extracellular region"/>
    <property type="evidence" value="ECO:0007669"/>
    <property type="project" value="TreeGrafter"/>
</dbReference>
<dbReference type="GO" id="GO:0008360">
    <property type="term" value="P:regulation of cell shape"/>
    <property type="evidence" value="ECO:0007669"/>
    <property type="project" value="UniProtKB-UniRule"/>
</dbReference>
<keyword evidence="11" id="KW-0472">Membrane</keyword>
<evidence type="ECO:0000256" key="10">
    <source>
        <dbReference type="SAM" id="MobiDB-lite"/>
    </source>
</evidence>
<keyword evidence="3" id="KW-0328">Glycosyltransferase</keyword>
<dbReference type="EMBL" id="JACVVD010000004">
    <property type="protein sequence ID" value="MBD0381096.1"/>
    <property type="molecule type" value="Genomic_DNA"/>
</dbReference>
<feature type="transmembrane region" description="Helical" evidence="11">
    <location>
        <begin position="106"/>
        <end position="125"/>
    </location>
</feature>
<dbReference type="PANTHER" id="PTHR30582">
    <property type="entry name" value="L,D-TRANSPEPTIDASE"/>
    <property type="match status" value="1"/>
</dbReference>
<dbReference type="GO" id="GO:0018104">
    <property type="term" value="P:peptidoglycan-protein cross-linking"/>
    <property type="evidence" value="ECO:0007669"/>
    <property type="project" value="TreeGrafter"/>
</dbReference>
<keyword evidence="6 9" id="KW-0133">Cell shape</keyword>
<keyword evidence="4" id="KW-0808">Transferase</keyword>
<keyword evidence="11" id="KW-1133">Transmembrane helix</keyword>
<evidence type="ECO:0000256" key="7">
    <source>
        <dbReference type="ARBA" id="ARBA00022984"/>
    </source>
</evidence>
<accession>A0A926KQJ4</accession>
<name>A0A926KQJ4_9BACL</name>
<evidence type="ECO:0000256" key="6">
    <source>
        <dbReference type="ARBA" id="ARBA00022960"/>
    </source>
</evidence>
<dbReference type="InterPro" id="IPR050979">
    <property type="entry name" value="LD-transpeptidase"/>
</dbReference>
<evidence type="ECO:0000256" key="8">
    <source>
        <dbReference type="ARBA" id="ARBA00023316"/>
    </source>
</evidence>
<feature type="active site" description="Nucleophile" evidence="9">
    <location>
        <position position="439"/>
    </location>
</feature>
<dbReference type="PANTHER" id="PTHR30582:SF24">
    <property type="entry name" value="L,D-TRANSPEPTIDASE ERFK_SRFK-RELATED"/>
    <property type="match status" value="1"/>
</dbReference>
<organism evidence="13 14">
    <name type="scientific">Paenibacillus sedimenti</name>
    <dbReference type="NCBI Taxonomy" id="2770274"/>
    <lineage>
        <taxon>Bacteria</taxon>
        <taxon>Bacillati</taxon>
        <taxon>Bacillota</taxon>
        <taxon>Bacilli</taxon>
        <taxon>Bacillales</taxon>
        <taxon>Paenibacillaceae</taxon>
        <taxon>Paenibacillus</taxon>
    </lineage>
</organism>
<dbReference type="Gene3D" id="2.40.440.10">
    <property type="entry name" value="L,D-transpeptidase catalytic domain-like"/>
    <property type="match status" value="1"/>
</dbReference>
<keyword evidence="5" id="KW-0378">Hydrolase</keyword>
<evidence type="ECO:0000313" key="13">
    <source>
        <dbReference type="EMBL" id="MBD0381096.1"/>
    </source>
</evidence>
<evidence type="ECO:0000256" key="2">
    <source>
        <dbReference type="ARBA" id="ARBA00005992"/>
    </source>
</evidence>
<dbReference type="GO" id="GO:0071555">
    <property type="term" value="P:cell wall organization"/>
    <property type="evidence" value="ECO:0007669"/>
    <property type="project" value="UniProtKB-UniRule"/>
</dbReference>
<reference evidence="13" key="1">
    <citation type="submission" date="2020-09" db="EMBL/GenBank/DDBJ databases">
        <title>Draft Genome Sequence of Paenibacillus sp. WST5.</title>
        <authorList>
            <person name="Bao Z."/>
        </authorList>
    </citation>
    <scope>NUCLEOTIDE SEQUENCE</scope>
    <source>
        <strain evidence="13">WST5</strain>
    </source>
</reference>
<evidence type="ECO:0000256" key="3">
    <source>
        <dbReference type="ARBA" id="ARBA00022676"/>
    </source>
</evidence>
<dbReference type="Proteomes" id="UP000650466">
    <property type="component" value="Unassembled WGS sequence"/>
</dbReference>
<dbReference type="CDD" id="cd16913">
    <property type="entry name" value="YkuD_like"/>
    <property type="match status" value="1"/>
</dbReference>
<gene>
    <name evidence="13" type="ORF">ICC18_13305</name>
</gene>
<proteinExistence type="inferred from homology"/>